<dbReference type="Proteomes" id="UP000741013">
    <property type="component" value="Unassembled WGS sequence"/>
</dbReference>
<accession>A0ABS4Q1R7</accession>
<proteinExistence type="predicted"/>
<keyword evidence="6" id="KW-1185">Reference proteome</keyword>
<dbReference type="InterPro" id="IPR050204">
    <property type="entry name" value="AraC_XylS_family_regulators"/>
</dbReference>
<dbReference type="SMART" id="SM00342">
    <property type="entry name" value="HTH_ARAC"/>
    <property type="match status" value="1"/>
</dbReference>
<dbReference type="InterPro" id="IPR009057">
    <property type="entry name" value="Homeodomain-like_sf"/>
</dbReference>
<evidence type="ECO:0000313" key="6">
    <source>
        <dbReference type="Proteomes" id="UP000741013"/>
    </source>
</evidence>
<dbReference type="Pfam" id="PF12833">
    <property type="entry name" value="HTH_18"/>
    <property type="match status" value="1"/>
</dbReference>
<keyword evidence="3" id="KW-0804">Transcription</keyword>
<name>A0ABS4Q1R7_9PSEU</name>
<dbReference type="PRINTS" id="PR00032">
    <property type="entry name" value="HTHARAC"/>
</dbReference>
<dbReference type="PANTHER" id="PTHR46796">
    <property type="entry name" value="HTH-TYPE TRANSCRIPTIONAL ACTIVATOR RHAS-RELATED"/>
    <property type="match status" value="1"/>
</dbReference>
<dbReference type="InterPro" id="IPR035418">
    <property type="entry name" value="AraC-bd_2"/>
</dbReference>
<dbReference type="Gene3D" id="1.10.10.60">
    <property type="entry name" value="Homeodomain-like"/>
    <property type="match status" value="1"/>
</dbReference>
<keyword evidence="2" id="KW-0238">DNA-binding</keyword>
<dbReference type="SUPFAM" id="SSF46689">
    <property type="entry name" value="Homeodomain-like"/>
    <property type="match status" value="1"/>
</dbReference>
<dbReference type="PANTHER" id="PTHR46796:SF6">
    <property type="entry name" value="ARAC SUBFAMILY"/>
    <property type="match status" value="1"/>
</dbReference>
<dbReference type="Pfam" id="PF14525">
    <property type="entry name" value="AraC_binding_2"/>
    <property type="match status" value="1"/>
</dbReference>
<dbReference type="PROSITE" id="PS01124">
    <property type="entry name" value="HTH_ARAC_FAMILY_2"/>
    <property type="match status" value="1"/>
</dbReference>
<evidence type="ECO:0000256" key="2">
    <source>
        <dbReference type="ARBA" id="ARBA00023125"/>
    </source>
</evidence>
<dbReference type="InterPro" id="IPR018060">
    <property type="entry name" value="HTH_AraC"/>
</dbReference>
<keyword evidence="1" id="KW-0805">Transcription regulation</keyword>
<evidence type="ECO:0000313" key="5">
    <source>
        <dbReference type="EMBL" id="MBP2185533.1"/>
    </source>
</evidence>
<dbReference type="EMBL" id="JAGGMS010000001">
    <property type="protein sequence ID" value="MBP2185533.1"/>
    <property type="molecule type" value="Genomic_DNA"/>
</dbReference>
<reference evidence="5 6" key="1">
    <citation type="submission" date="2021-03" db="EMBL/GenBank/DDBJ databases">
        <title>Sequencing the genomes of 1000 actinobacteria strains.</title>
        <authorList>
            <person name="Klenk H.-P."/>
        </authorList>
    </citation>
    <scope>NUCLEOTIDE SEQUENCE [LARGE SCALE GENOMIC DNA]</scope>
    <source>
        <strain evidence="5 6">DSM 45510</strain>
    </source>
</reference>
<protein>
    <submittedName>
        <fullName evidence="5">AraC-like DNA-binding protein</fullName>
    </submittedName>
</protein>
<gene>
    <name evidence="5" type="ORF">JOM49_007059</name>
</gene>
<comment type="caution">
    <text evidence="5">The sequence shown here is derived from an EMBL/GenBank/DDBJ whole genome shotgun (WGS) entry which is preliminary data.</text>
</comment>
<sequence length="314" mass="33854">MAVDLFPVTDRAALDFDHYRAAVCRSVVALDVCSDRPEVFRGSLGGGTAGDIHVLAIQADAHSVSRTPALIARTRQPYLKFTVVESGSGIVVQDGRESALRRGDMAIYDTDRPYSLLLDDDIRLAVVMFPHDLLDVPPEALARVTATRLDGGTGVGALTKTCVLSIAQQVPGLGGRVARHLFNGALELIGAMLESSVGAVIAEDARVALTRRILDYIDEHLSSPKLNPAQIAKAHFISVRHLHGLFSAQGTTVSTVIRTRRLERCYDALMSPREAGRSVSAIALRHGFVEAAHFSRVFRAHFGVSPSTVRLSAQ</sequence>
<organism evidence="5 6">
    <name type="scientific">Amycolatopsis magusensis</name>
    <dbReference type="NCBI Taxonomy" id="882444"/>
    <lineage>
        <taxon>Bacteria</taxon>
        <taxon>Bacillati</taxon>
        <taxon>Actinomycetota</taxon>
        <taxon>Actinomycetes</taxon>
        <taxon>Pseudonocardiales</taxon>
        <taxon>Pseudonocardiaceae</taxon>
        <taxon>Amycolatopsis</taxon>
    </lineage>
</organism>
<evidence type="ECO:0000256" key="1">
    <source>
        <dbReference type="ARBA" id="ARBA00023015"/>
    </source>
</evidence>
<dbReference type="RefSeq" id="WP_209668406.1">
    <property type="nucleotide sequence ID" value="NZ_JAGGMS010000001.1"/>
</dbReference>
<feature type="domain" description="HTH araC/xylS-type" evidence="4">
    <location>
        <begin position="211"/>
        <end position="312"/>
    </location>
</feature>
<evidence type="ECO:0000256" key="3">
    <source>
        <dbReference type="ARBA" id="ARBA00023163"/>
    </source>
</evidence>
<dbReference type="InterPro" id="IPR020449">
    <property type="entry name" value="Tscrpt_reg_AraC-type_HTH"/>
</dbReference>
<evidence type="ECO:0000259" key="4">
    <source>
        <dbReference type="PROSITE" id="PS01124"/>
    </source>
</evidence>